<accession>A0ACB9P5E7</accession>
<organism evidence="1 2">
    <name type="scientific">Melastoma candidum</name>
    <dbReference type="NCBI Taxonomy" id="119954"/>
    <lineage>
        <taxon>Eukaryota</taxon>
        <taxon>Viridiplantae</taxon>
        <taxon>Streptophyta</taxon>
        <taxon>Embryophyta</taxon>
        <taxon>Tracheophyta</taxon>
        <taxon>Spermatophyta</taxon>
        <taxon>Magnoliopsida</taxon>
        <taxon>eudicotyledons</taxon>
        <taxon>Gunneridae</taxon>
        <taxon>Pentapetalae</taxon>
        <taxon>rosids</taxon>
        <taxon>malvids</taxon>
        <taxon>Myrtales</taxon>
        <taxon>Melastomataceae</taxon>
        <taxon>Melastomatoideae</taxon>
        <taxon>Melastomateae</taxon>
        <taxon>Melastoma</taxon>
    </lineage>
</organism>
<name>A0ACB9P5E7_9MYRT</name>
<sequence length="107" mass="11911">MGVTSVSFNPVDENFFISGSIDGKVRIWYVWRKGGFIVSAVCIRTDGKGAIIGTMTGNCHFYRIEVDHLKLELHGKKKSPGKIITGFQFPPNDPGKAVGRLFCQFHH</sequence>
<reference evidence="2" key="1">
    <citation type="journal article" date="2023" name="Front. Plant Sci.">
        <title>Chromosomal-level genome assembly of Melastoma candidum provides insights into trichome evolution.</title>
        <authorList>
            <person name="Zhong Y."/>
            <person name="Wu W."/>
            <person name="Sun C."/>
            <person name="Zou P."/>
            <person name="Liu Y."/>
            <person name="Dai S."/>
            <person name="Zhou R."/>
        </authorList>
    </citation>
    <scope>NUCLEOTIDE SEQUENCE [LARGE SCALE GENOMIC DNA]</scope>
</reference>
<proteinExistence type="predicted"/>
<comment type="caution">
    <text evidence="1">The sequence shown here is derived from an EMBL/GenBank/DDBJ whole genome shotgun (WGS) entry which is preliminary data.</text>
</comment>
<dbReference type="EMBL" id="CM042886">
    <property type="protein sequence ID" value="KAI4343144.1"/>
    <property type="molecule type" value="Genomic_DNA"/>
</dbReference>
<protein>
    <submittedName>
        <fullName evidence="1">Uncharacterized protein</fullName>
    </submittedName>
</protein>
<evidence type="ECO:0000313" key="2">
    <source>
        <dbReference type="Proteomes" id="UP001057402"/>
    </source>
</evidence>
<evidence type="ECO:0000313" key="1">
    <source>
        <dbReference type="EMBL" id="KAI4343144.1"/>
    </source>
</evidence>
<keyword evidence="2" id="KW-1185">Reference proteome</keyword>
<gene>
    <name evidence="1" type="ORF">MLD38_027680</name>
</gene>
<dbReference type="Proteomes" id="UP001057402">
    <property type="component" value="Chromosome 7"/>
</dbReference>